<feature type="region of interest" description="Disordered" evidence="6">
    <location>
        <begin position="999"/>
        <end position="1026"/>
    </location>
</feature>
<evidence type="ECO:0000256" key="5">
    <source>
        <dbReference type="ARBA" id="ARBA00022927"/>
    </source>
</evidence>
<dbReference type="Pfam" id="PF03810">
    <property type="entry name" value="IBN_N"/>
    <property type="match status" value="1"/>
</dbReference>
<dbReference type="InterPro" id="IPR013783">
    <property type="entry name" value="Ig-like_fold"/>
</dbReference>
<dbReference type="Proteomes" id="UP001279410">
    <property type="component" value="Unassembled WGS sequence"/>
</dbReference>
<evidence type="ECO:0000256" key="2">
    <source>
        <dbReference type="ARBA" id="ARBA00022448"/>
    </source>
</evidence>
<dbReference type="InterPro" id="IPR058584">
    <property type="entry name" value="IMB1_TNPO1-like_TPR"/>
</dbReference>
<dbReference type="Pfam" id="PF25574">
    <property type="entry name" value="TPR_IMB1"/>
    <property type="match status" value="1"/>
</dbReference>
<feature type="domain" description="Importin N-terminal" evidence="8">
    <location>
        <begin position="690"/>
        <end position="758"/>
    </location>
</feature>
<dbReference type="PANTHER" id="PTHR10527">
    <property type="entry name" value="IMPORTIN BETA"/>
    <property type="match status" value="1"/>
</dbReference>
<dbReference type="InterPro" id="IPR040122">
    <property type="entry name" value="Importin_beta"/>
</dbReference>
<dbReference type="InterPro" id="IPR001494">
    <property type="entry name" value="Importin-beta_N"/>
</dbReference>
<dbReference type="InterPro" id="IPR003961">
    <property type="entry name" value="FN3_dom"/>
</dbReference>
<comment type="caution">
    <text evidence="10">The sequence shown here is derived from an EMBL/GenBank/DDBJ whole genome shotgun (WGS) entry which is preliminary data.</text>
</comment>
<evidence type="ECO:0000313" key="11">
    <source>
        <dbReference type="Proteomes" id="UP001279410"/>
    </source>
</evidence>
<dbReference type="SUPFAM" id="SSF49265">
    <property type="entry name" value="Fibronectin type III"/>
    <property type="match status" value="3"/>
</dbReference>
<sequence>MATPRTRWLLSILLVNLTNCLAAGGPPARPSPPECYIPCDEKICDVHIHCAWDPGSNPQIPTKYSLHWEPANSGEGYVTSWTNSSGFIINRENFINHGELRVWVEAKNQHGSAKSEEVVFNTAYIIKPPPPSITIPKQQDSIEIEWHSFCSELQLPTGTCDVRNRIEGDQDWHEHANQDHPSYALEDPQPATVYEFQVRCACDTHLTSNWSESAKIGSAEKAPVGKLDIWRDCGIPTSFDCALTWKTLPISQARGIILGYEVGLYNNGTVALVNVSTPGPSGQLSQLMQCHRTFLENVSSVSVSAFNALGATVPSHLAMPAPGEEKNEQAINLEMHEENLTVSWDLTQHSEEYVVQYKQVGCPPGQGFDWVKVPENQTTVFLKGQFKKHTPFKVSLFTVSSHSRKIHHLSSVFGYSLEGTPSRVPSFKVFSIAATQVTLVWEPVPLSKQRGVIRYYQIGLDGENVYNVSASPLHKNWTFELKHLRPDQEYEVWIRAVTGAGPGENTTTTFKITQHDFDVCLIPALLVSILLVICIAVAVFCWCQGENKACPLVPSVFYEKVPDPGNSHIFRQMKHQINDHLAWICIPIYEPHPKISMLEVVEIQPGANKSSLRKTSDPERLTTPMVSFNRRAHLNQRNRYEAGGEERPSTDNPTFKSILMEWQPDEQGLQQVLQLLKDSQSPNTVTQRAVQQKLEQLNQFPDFNNYLIFVLTRLKSEDEPTRSLSGLILKNNVKAHYQNFPPAVADFIKQECLNNIGDPSPLIRATIGILITTIASKGELQTWPELLPQLCNLLNSEDYNTCEGSFGALQKICEDSSELLDSDALNRPLNIMIPKFLQFFKHCSPKIRSHAIACVNQFIIGRAQALMDNIDTFIESLFALAADEDSEVRKNVCRALVMLLEVRIDRLIPHMHSIIQYMLQRTQDPDENVALEACEFWLTLAEQPICKEMLSGHLVQLIPILVNGMKYSEIDIILLKGDVEEDEAVPDSDQDIKPRFHKSRTVTLQHEGGEGEEGEDIEEDDDDDDDTLSDWNLRKCSAAALDVLANVFRDELLPHLLPLLKGLLFHPDWVIKESGILVLGAIAEGCMQGMVPYLPELIPHLIQCLCDKKALVRSIACWTLSRYAHWVVSQPPDSYLKPLMTELLKRILDGNKRVQEAACSAFATLEEEACTELVPYLSFILDTLVFAFGKYQHKNLLILYDAIGTLADSVGHHLNQPEYIQKLMPPLIAKWNELKDEDKDLFPLLECLSSVATALQSGFLPYCEPVYQRCVTLVQKTLAQAMMYNQHPDQYEAPDKDFMIVALDLLSGLAEGLGGNVEQLVARSNIMTLLFQCMQDTMPEVRQSSFALLGDLTKACFLHVKPCIAEFMPILGLNLNPEFISVCNNATWAIGEISMQMGAEMQPYVGMVLPHLVEIINRPNTPKTLLENTAITIGRLGYVCPQEVAPQLQHFIRPWCTSLRNIRDNEEKDSAFRGICVMIGVNPAGVVQDFIFFCDAVASWVNPKDDLREMFYKILHGFKDQDTDWLG</sequence>
<dbReference type="GO" id="GO:0005737">
    <property type="term" value="C:cytoplasm"/>
    <property type="evidence" value="ECO:0007669"/>
    <property type="project" value="UniProtKB-SubCell"/>
</dbReference>
<comment type="subcellular location">
    <subcellularLocation>
        <location evidence="1">Cytoplasm</location>
    </subcellularLocation>
</comment>
<keyword evidence="5" id="KW-0653">Protein transport</keyword>
<evidence type="ECO:0000313" key="10">
    <source>
        <dbReference type="EMBL" id="GLD66729.1"/>
    </source>
</evidence>
<keyword evidence="11" id="KW-1185">Reference proteome</keyword>
<dbReference type="SUPFAM" id="SSF48371">
    <property type="entry name" value="ARM repeat"/>
    <property type="match status" value="1"/>
</dbReference>
<dbReference type="SMART" id="SM00913">
    <property type="entry name" value="IBN_N"/>
    <property type="match status" value="1"/>
</dbReference>
<dbReference type="Gene3D" id="1.25.10.10">
    <property type="entry name" value="Leucine-rich Repeat Variant"/>
    <property type="match status" value="2"/>
</dbReference>
<name>A0AAD3N753_LATJO</name>
<dbReference type="PROSITE" id="PS50166">
    <property type="entry name" value="IMPORTIN_B_NT"/>
    <property type="match status" value="1"/>
</dbReference>
<dbReference type="InterPro" id="IPR011989">
    <property type="entry name" value="ARM-like"/>
</dbReference>
<dbReference type="Gene3D" id="2.60.40.10">
    <property type="entry name" value="Immunoglobulins"/>
    <property type="match status" value="5"/>
</dbReference>
<dbReference type="PROSITE" id="PS50853">
    <property type="entry name" value="FN3"/>
    <property type="match status" value="2"/>
</dbReference>
<dbReference type="InterPro" id="IPR016024">
    <property type="entry name" value="ARM-type_fold"/>
</dbReference>
<dbReference type="InterPro" id="IPR036116">
    <property type="entry name" value="FN3_sf"/>
</dbReference>
<keyword evidence="7" id="KW-0732">Signal</keyword>
<gene>
    <name evidence="10" type="ORF">AKAME5_001811000</name>
</gene>
<protein>
    <submittedName>
        <fullName evidence="10">Transportin-2-like isoform X2</fullName>
    </submittedName>
</protein>
<evidence type="ECO:0000256" key="3">
    <source>
        <dbReference type="ARBA" id="ARBA00022490"/>
    </source>
</evidence>
<feature type="domain" description="Fibronectin type-III" evidence="9">
    <location>
        <begin position="421"/>
        <end position="516"/>
    </location>
</feature>
<dbReference type="EMBL" id="BRZM01000097">
    <property type="protein sequence ID" value="GLD66729.1"/>
    <property type="molecule type" value="Genomic_DNA"/>
</dbReference>
<dbReference type="GO" id="GO:0006606">
    <property type="term" value="P:protein import into nucleus"/>
    <property type="evidence" value="ECO:0007669"/>
    <property type="project" value="InterPro"/>
</dbReference>
<dbReference type="GO" id="GO:0031267">
    <property type="term" value="F:small GTPase binding"/>
    <property type="evidence" value="ECO:0007669"/>
    <property type="project" value="InterPro"/>
</dbReference>
<feature type="domain" description="Fibronectin type-III" evidence="9">
    <location>
        <begin position="127"/>
        <end position="221"/>
    </location>
</feature>
<proteinExistence type="predicted"/>
<dbReference type="Pfam" id="PF00041">
    <property type="entry name" value="fn3"/>
    <property type="match status" value="1"/>
</dbReference>
<evidence type="ECO:0000256" key="1">
    <source>
        <dbReference type="ARBA" id="ARBA00004496"/>
    </source>
</evidence>
<evidence type="ECO:0000256" key="7">
    <source>
        <dbReference type="SAM" id="SignalP"/>
    </source>
</evidence>
<feature type="compositionally biased region" description="Acidic residues" evidence="6">
    <location>
        <begin position="1010"/>
        <end position="1026"/>
    </location>
</feature>
<feature type="signal peptide" evidence="7">
    <location>
        <begin position="1"/>
        <end position="22"/>
    </location>
</feature>
<evidence type="ECO:0000256" key="6">
    <source>
        <dbReference type="SAM" id="MobiDB-lite"/>
    </source>
</evidence>
<dbReference type="Pfam" id="PF13513">
    <property type="entry name" value="HEAT_EZ"/>
    <property type="match status" value="1"/>
</dbReference>
<keyword evidence="4" id="KW-0677">Repeat</keyword>
<dbReference type="CDD" id="cd00063">
    <property type="entry name" value="FN3"/>
    <property type="match status" value="2"/>
</dbReference>
<evidence type="ECO:0000259" key="8">
    <source>
        <dbReference type="PROSITE" id="PS50166"/>
    </source>
</evidence>
<accession>A0AAD3N753</accession>
<keyword evidence="3" id="KW-0963">Cytoplasm</keyword>
<evidence type="ECO:0000259" key="9">
    <source>
        <dbReference type="PROSITE" id="PS50853"/>
    </source>
</evidence>
<reference evidence="10" key="1">
    <citation type="submission" date="2022-08" db="EMBL/GenBank/DDBJ databases">
        <title>Genome sequencing of akame (Lates japonicus).</title>
        <authorList>
            <person name="Hashiguchi Y."/>
            <person name="Takahashi H."/>
        </authorList>
    </citation>
    <scope>NUCLEOTIDE SEQUENCE</scope>
    <source>
        <strain evidence="10">Kochi</strain>
    </source>
</reference>
<feature type="chain" id="PRO_5041993574" evidence="7">
    <location>
        <begin position="23"/>
        <end position="1527"/>
    </location>
</feature>
<organism evidence="10 11">
    <name type="scientific">Lates japonicus</name>
    <name type="common">Japanese lates</name>
    <dbReference type="NCBI Taxonomy" id="270547"/>
    <lineage>
        <taxon>Eukaryota</taxon>
        <taxon>Metazoa</taxon>
        <taxon>Chordata</taxon>
        <taxon>Craniata</taxon>
        <taxon>Vertebrata</taxon>
        <taxon>Euteleostomi</taxon>
        <taxon>Actinopterygii</taxon>
        <taxon>Neopterygii</taxon>
        <taxon>Teleostei</taxon>
        <taxon>Neoteleostei</taxon>
        <taxon>Acanthomorphata</taxon>
        <taxon>Carangaria</taxon>
        <taxon>Carangaria incertae sedis</taxon>
        <taxon>Centropomidae</taxon>
        <taxon>Lates</taxon>
    </lineage>
</organism>
<keyword evidence="2" id="KW-0813">Transport</keyword>
<evidence type="ECO:0000256" key="4">
    <source>
        <dbReference type="ARBA" id="ARBA00022737"/>
    </source>
</evidence>
<dbReference type="SMART" id="SM00060">
    <property type="entry name" value="FN3"/>
    <property type="match status" value="3"/>
</dbReference>